<dbReference type="InterPro" id="IPR025948">
    <property type="entry name" value="HTH-like_dom"/>
</dbReference>
<dbReference type="SUPFAM" id="SSF53098">
    <property type="entry name" value="Ribonuclease H-like"/>
    <property type="match status" value="1"/>
</dbReference>
<protein>
    <submittedName>
        <fullName evidence="2">Integrase</fullName>
    </submittedName>
</protein>
<dbReference type="NCBIfam" id="NF033516">
    <property type="entry name" value="transpos_IS3"/>
    <property type="match status" value="1"/>
</dbReference>
<dbReference type="AlphaFoldDB" id="A0AAC8VHR6"/>
<name>A0AAC8VHR6_PISSA</name>
<dbReference type="Pfam" id="PF00665">
    <property type="entry name" value="rve"/>
    <property type="match status" value="1"/>
</dbReference>
<dbReference type="EMBL" id="CP012508">
    <property type="protein sequence ID" value="ALB22401.1"/>
    <property type="molecule type" value="Genomic_DNA"/>
</dbReference>
<reference evidence="2 3" key="1">
    <citation type="journal article" date="2014" name="Genome Announc.">
        <title>Comparative Genome Analysis of Two Isolates of the Fish Pathogen Piscirickettsia salmonis from Different Hosts Reveals Major Differences in Virulence-Associated Secretion Systems.</title>
        <authorList>
            <person name="Bohle H."/>
            <person name="Henriquez P."/>
            <person name="Grothusen H."/>
            <person name="Navas E."/>
            <person name="Sandoval A."/>
            <person name="Bustamante F."/>
            <person name="Bustos P."/>
            <person name="Mancilla M."/>
        </authorList>
    </citation>
    <scope>NUCLEOTIDE SEQUENCE [LARGE SCALE GENOMIC DNA]</scope>
    <source>
        <strain evidence="3">B1-32597</strain>
    </source>
</reference>
<dbReference type="PANTHER" id="PTHR46889">
    <property type="entry name" value="TRANSPOSASE INSF FOR INSERTION SEQUENCE IS3B-RELATED"/>
    <property type="match status" value="1"/>
</dbReference>
<sequence length="303" mass="35815">MLVSPELKITVARQCELLSVERSGLYYKPVPKVDDTVMMNRIYDIWYKSPCFGYRRVTKVLRREGMRVNRKKVKRLMDLMGLKAIFPGPKTLLKGEHHKIYDYLLDDLYIARPNHAWQVDITYIRTRKGFAYLTALIDVYSRYIVGWALSNTMEASFCLEALNQALEQGQPEIINSDQGRQFTGNGWISALKNRKIKVSMTGKGRCIDNVYIERFWRSIKHEKIKLCEFDDIHELEDLIAEYIHHYNHERPHQALGDFVPAEVFSRKRRYLGRYFAHPMMQNRRAKRDDYKPSAVRVTQRYVP</sequence>
<organism evidence="2 3">
    <name type="scientific">Piscirickettsia salmonis</name>
    <dbReference type="NCBI Taxonomy" id="1238"/>
    <lineage>
        <taxon>Bacteria</taxon>
        <taxon>Pseudomonadati</taxon>
        <taxon>Pseudomonadota</taxon>
        <taxon>Gammaproteobacteria</taxon>
        <taxon>Thiotrichales</taxon>
        <taxon>Piscirickettsiaceae</taxon>
        <taxon>Piscirickettsia</taxon>
    </lineage>
</organism>
<evidence type="ECO:0000313" key="3">
    <source>
        <dbReference type="Proteomes" id="UP000029558"/>
    </source>
</evidence>
<dbReference type="GO" id="GO:0015074">
    <property type="term" value="P:DNA integration"/>
    <property type="evidence" value="ECO:0007669"/>
    <property type="project" value="InterPro"/>
</dbReference>
<dbReference type="InterPro" id="IPR012337">
    <property type="entry name" value="RNaseH-like_sf"/>
</dbReference>
<evidence type="ECO:0000313" key="2">
    <source>
        <dbReference type="EMBL" id="ALB22401.1"/>
    </source>
</evidence>
<dbReference type="PANTHER" id="PTHR46889:SF4">
    <property type="entry name" value="TRANSPOSASE INSO FOR INSERTION SEQUENCE ELEMENT IS911B-RELATED"/>
    <property type="match status" value="1"/>
</dbReference>
<gene>
    <name evidence="2" type="ORF">KU39_1218</name>
</gene>
<proteinExistence type="predicted"/>
<feature type="domain" description="Integrase catalytic" evidence="1">
    <location>
        <begin position="109"/>
        <end position="268"/>
    </location>
</feature>
<dbReference type="GO" id="GO:0003676">
    <property type="term" value="F:nucleic acid binding"/>
    <property type="evidence" value="ECO:0007669"/>
    <property type="project" value="InterPro"/>
</dbReference>
<dbReference type="Proteomes" id="UP000029558">
    <property type="component" value="Chromosome"/>
</dbReference>
<dbReference type="InterPro" id="IPR050900">
    <property type="entry name" value="Transposase_IS3/IS150/IS904"/>
</dbReference>
<dbReference type="PROSITE" id="PS50994">
    <property type="entry name" value="INTEGRASE"/>
    <property type="match status" value="1"/>
</dbReference>
<accession>A0AAC8VHR6</accession>
<dbReference type="Gene3D" id="3.30.420.10">
    <property type="entry name" value="Ribonuclease H-like superfamily/Ribonuclease H"/>
    <property type="match status" value="1"/>
</dbReference>
<dbReference type="Pfam" id="PF13276">
    <property type="entry name" value="HTH_21"/>
    <property type="match status" value="1"/>
</dbReference>
<evidence type="ECO:0000259" key="1">
    <source>
        <dbReference type="PROSITE" id="PS50994"/>
    </source>
</evidence>
<dbReference type="InterPro" id="IPR036397">
    <property type="entry name" value="RNaseH_sf"/>
</dbReference>
<dbReference type="InterPro" id="IPR048020">
    <property type="entry name" value="Transpos_IS3"/>
</dbReference>
<dbReference type="InterPro" id="IPR001584">
    <property type="entry name" value="Integrase_cat-core"/>
</dbReference>
<dbReference type="Pfam" id="PF13333">
    <property type="entry name" value="rve_2"/>
    <property type="match status" value="1"/>
</dbReference>
<dbReference type="RefSeq" id="WP_048875979.1">
    <property type="nucleotide sequence ID" value="NZ_CP012508.1"/>
</dbReference>